<feature type="transmembrane region" description="Helical" evidence="1">
    <location>
        <begin position="85"/>
        <end position="103"/>
    </location>
</feature>
<dbReference type="PANTHER" id="PTHR13132:SF29">
    <property type="entry name" value="ALPHA-(1,6)-FUCOSYLTRANSFERASE"/>
    <property type="match status" value="1"/>
</dbReference>
<dbReference type="EMBL" id="JAUTDP010000009">
    <property type="protein sequence ID" value="KAK3396420.1"/>
    <property type="molecule type" value="Genomic_DNA"/>
</dbReference>
<keyword evidence="1" id="KW-1133">Transmembrane helix</keyword>
<dbReference type="PANTHER" id="PTHR13132">
    <property type="entry name" value="ALPHA- 1,6 -FUCOSYLTRANSFERASE"/>
    <property type="match status" value="1"/>
</dbReference>
<dbReference type="AlphaFoldDB" id="A0AAE0PBA1"/>
<evidence type="ECO:0000256" key="1">
    <source>
        <dbReference type="SAM" id="Phobius"/>
    </source>
</evidence>
<protein>
    <submittedName>
        <fullName evidence="2">Uncharacterized protein</fullName>
    </submittedName>
</protein>
<sequence length="611" mass="68038">MPPTLDLSRTRHSKMIISPPRINLRRAASYHHDKGPLSATSSRFNFDHLMFSPPPSPGLPSLSPPLRKPSKGFAGFVRPRRVVRYILYTCGLVFVFYAIKWLITQSPVLGAFLSRPYGDHSLVSRADLPDHPAPILLTNSRGRTSWTVSIPQESKFPLTAEQFADVCEKCRETAERVQQMRSQGGSIQQTYLGFLSDSTDSHFIDVKEAQQAGYLPAPTAQQHAVVKSLVGESGEGTIPKPVCEKSLTFVLESDDAGLGKTLMMLWTAYGLAQKEGRAFFIDDSRWGYGKYMDIFQAPPREDCAPPPRHEMLPCPLEARHLVISTWTAIDLFGETLVGATSDDPLERLEPAAQKKMFNLARVGHDALFRLNKDDNVYVDNRVRDLMARRIVPKTKGKQNGLSIGIHVRRGDRHPFEFQYRSSYMPVNIYAETAREILENKFNHTGPHGAEDAVAKAHSLMILASDDPMMYTAAELKGTILAQERIKLAAKQEMKQPELDRNVMHKFKDEAFGWEGGFFSAMFWNLGQSSSSADVEAHKKSPSADAIRLRSLVGRAYMMDLAVLADASDVVICTVSAVGCRLLAVMMGWESAMEKGNWVNIDGGYGWRGVSS</sequence>
<evidence type="ECO:0000313" key="2">
    <source>
        <dbReference type="EMBL" id="KAK3396420.1"/>
    </source>
</evidence>
<keyword evidence="1" id="KW-0472">Membrane</keyword>
<evidence type="ECO:0000313" key="3">
    <source>
        <dbReference type="Proteomes" id="UP001281003"/>
    </source>
</evidence>
<gene>
    <name evidence="2" type="ORF">B0T20DRAFT_270495</name>
</gene>
<keyword evidence="1" id="KW-0812">Transmembrane</keyword>
<dbReference type="GO" id="GO:0046921">
    <property type="term" value="F:alpha-(1-&gt;6)-fucosyltransferase activity"/>
    <property type="evidence" value="ECO:0007669"/>
    <property type="project" value="TreeGrafter"/>
</dbReference>
<dbReference type="Proteomes" id="UP001281003">
    <property type="component" value="Unassembled WGS sequence"/>
</dbReference>
<dbReference type="GO" id="GO:0006487">
    <property type="term" value="P:protein N-linked glycosylation"/>
    <property type="evidence" value="ECO:0007669"/>
    <property type="project" value="TreeGrafter"/>
</dbReference>
<comment type="caution">
    <text evidence="2">The sequence shown here is derived from an EMBL/GenBank/DDBJ whole genome shotgun (WGS) entry which is preliminary data.</text>
</comment>
<reference evidence="2" key="1">
    <citation type="journal article" date="2023" name="Mol. Phylogenet. Evol.">
        <title>Genome-scale phylogeny and comparative genomics of the fungal order Sordariales.</title>
        <authorList>
            <person name="Hensen N."/>
            <person name="Bonometti L."/>
            <person name="Westerberg I."/>
            <person name="Brannstrom I.O."/>
            <person name="Guillou S."/>
            <person name="Cros-Aarteil S."/>
            <person name="Calhoun S."/>
            <person name="Haridas S."/>
            <person name="Kuo A."/>
            <person name="Mondo S."/>
            <person name="Pangilinan J."/>
            <person name="Riley R."/>
            <person name="LaButti K."/>
            <person name="Andreopoulos B."/>
            <person name="Lipzen A."/>
            <person name="Chen C."/>
            <person name="Yan M."/>
            <person name="Daum C."/>
            <person name="Ng V."/>
            <person name="Clum A."/>
            <person name="Steindorff A."/>
            <person name="Ohm R.A."/>
            <person name="Martin F."/>
            <person name="Silar P."/>
            <person name="Natvig D.O."/>
            <person name="Lalanne C."/>
            <person name="Gautier V."/>
            <person name="Ament-Velasquez S.L."/>
            <person name="Kruys A."/>
            <person name="Hutchinson M.I."/>
            <person name="Powell A.J."/>
            <person name="Barry K."/>
            <person name="Miller A.N."/>
            <person name="Grigoriev I.V."/>
            <person name="Debuchy R."/>
            <person name="Gladieux P."/>
            <person name="Hiltunen Thoren M."/>
            <person name="Johannesson H."/>
        </authorList>
    </citation>
    <scope>NUCLEOTIDE SEQUENCE</scope>
    <source>
        <strain evidence="2">FGSC 1904</strain>
    </source>
</reference>
<keyword evidence="3" id="KW-1185">Reference proteome</keyword>
<proteinExistence type="predicted"/>
<reference evidence="2" key="2">
    <citation type="submission" date="2023-07" db="EMBL/GenBank/DDBJ databases">
        <authorList>
            <consortium name="Lawrence Berkeley National Laboratory"/>
            <person name="Haridas S."/>
            <person name="Hensen N."/>
            <person name="Bonometti L."/>
            <person name="Westerberg I."/>
            <person name="Brannstrom I.O."/>
            <person name="Guillou S."/>
            <person name="Cros-Aarteil S."/>
            <person name="Calhoun S."/>
            <person name="Kuo A."/>
            <person name="Mondo S."/>
            <person name="Pangilinan J."/>
            <person name="Riley R."/>
            <person name="LaButti K."/>
            <person name="Andreopoulos B."/>
            <person name="Lipzen A."/>
            <person name="Chen C."/>
            <person name="Yanf M."/>
            <person name="Daum C."/>
            <person name="Ng V."/>
            <person name="Clum A."/>
            <person name="Steindorff A."/>
            <person name="Ohm R."/>
            <person name="Martin F."/>
            <person name="Silar P."/>
            <person name="Natvig D."/>
            <person name="Lalanne C."/>
            <person name="Gautier V."/>
            <person name="Ament-velasquez S.L."/>
            <person name="Kruys A."/>
            <person name="Hutchinson M.I."/>
            <person name="Powell A.J."/>
            <person name="Barry K."/>
            <person name="Miller A.N."/>
            <person name="Grigoriev I.V."/>
            <person name="Debuchy R."/>
            <person name="Gladieux P."/>
            <person name="Thoren M.H."/>
            <person name="Johannesson H."/>
        </authorList>
    </citation>
    <scope>NUCLEOTIDE SEQUENCE</scope>
    <source>
        <strain evidence="2">FGSC 1904</strain>
    </source>
</reference>
<organism evidence="2 3">
    <name type="scientific">Sordaria brevicollis</name>
    <dbReference type="NCBI Taxonomy" id="83679"/>
    <lineage>
        <taxon>Eukaryota</taxon>
        <taxon>Fungi</taxon>
        <taxon>Dikarya</taxon>
        <taxon>Ascomycota</taxon>
        <taxon>Pezizomycotina</taxon>
        <taxon>Sordariomycetes</taxon>
        <taxon>Sordariomycetidae</taxon>
        <taxon>Sordariales</taxon>
        <taxon>Sordariaceae</taxon>
        <taxon>Sordaria</taxon>
    </lineage>
</organism>
<accession>A0AAE0PBA1</accession>
<name>A0AAE0PBA1_SORBR</name>